<keyword evidence="1" id="KW-0472">Membrane</keyword>
<evidence type="ECO:0000313" key="2">
    <source>
        <dbReference type="EMBL" id="SEM00948.1"/>
    </source>
</evidence>
<dbReference type="STRING" id="43775.SAMN04489760_102132"/>
<dbReference type="Proteomes" id="UP000198744">
    <property type="component" value="Unassembled WGS sequence"/>
</dbReference>
<gene>
    <name evidence="2" type="ORF">SAMN04489760_102132</name>
</gene>
<reference evidence="2 3" key="1">
    <citation type="submission" date="2016-10" db="EMBL/GenBank/DDBJ databases">
        <authorList>
            <person name="de Groot N.N."/>
        </authorList>
    </citation>
    <scope>NUCLEOTIDE SEQUENCE [LARGE SCALE GENOMIC DNA]</scope>
    <source>
        <strain evidence="2 3">DSM 8423</strain>
    </source>
</reference>
<evidence type="ECO:0008006" key="4">
    <source>
        <dbReference type="Google" id="ProtNLM"/>
    </source>
</evidence>
<name>A0A1H7UWD5_9BACT</name>
<sequence>MQMDNVTFGVTMLVCGMGGTILTLWIMSLVMTALGKIFPYKKEED</sequence>
<organism evidence="2 3">
    <name type="scientific">Syntrophus gentianae</name>
    <dbReference type="NCBI Taxonomy" id="43775"/>
    <lineage>
        <taxon>Bacteria</taxon>
        <taxon>Pseudomonadati</taxon>
        <taxon>Thermodesulfobacteriota</taxon>
        <taxon>Syntrophia</taxon>
        <taxon>Syntrophales</taxon>
        <taxon>Syntrophaceae</taxon>
        <taxon>Syntrophus</taxon>
    </lineage>
</organism>
<dbReference type="NCBIfam" id="NF040909">
    <property type="entry name" value="OadG_rel_small"/>
    <property type="match status" value="1"/>
</dbReference>
<accession>A0A1H7UWD5</accession>
<evidence type="ECO:0000313" key="3">
    <source>
        <dbReference type="Proteomes" id="UP000198744"/>
    </source>
</evidence>
<keyword evidence="3" id="KW-1185">Reference proteome</keyword>
<feature type="transmembrane region" description="Helical" evidence="1">
    <location>
        <begin position="6"/>
        <end position="34"/>
    </location>
</feature>
<dbReference type="AlphaFoldDB" id="A0A1H7UWD5"/>
<dbReference type="EMBL" id="FOBS01000002">
    <property type="protein sequence ID" value="SEM00948.1"/>
    <property type="molecule type" value="Genomic_DNA"/>
</dbReference>
<dbReference type="RefSeq" id="WP_175476313.1">
    <property type="nucleotide sequence ID" value="NZ_FOBS01000002.1"/>
</dbReference>
<protein>
    <recommendedName>
        <fullName evidence="4">Oxaloacetate decarboxylase, gamma chain</fullName>
    </recommendedName>
</protein>
<evidence type="ECO:0000256" key="1">
    <source>
        <dbReference type="SAM" id="Phobius"/>
    </source>
</evidence>
<keyword evidence="1" id="KW-0812">Transmembrane</keyword>
<proteinExistence type="predicted"/>
<keyword evidence="1" id="KW-1133">Transmembrane helix</keyword>